<dbReference type="Proteomes" id="UP000071859">
    <property type="component" value="Unassembled WGS sequence"/>
</dbReference>
<gene>
    <name evidence="1" type="ORF">AWB78_07145</name>
</gene>
<evidence type="ECO:0000313" key="1">
    <source>
        <dbReference type="EMBL" id="SAL04817.1"/>
    </source>
</evidence>
<protein>
    <submittedName>
        <fullName evidence="1">Uncharacterized protein</fullName>
    </submittedName>
</protein>
<reference evidence="1" key="1">
    <citation type="submission" date="2016-01" db="EMBL/GenBank/DDBJ databases">
        <authorList>
            <person name="Peeters C."/>
        </authorList>
    </citation>
    <scope>NUCLEOTIDE SEQUENCE</scope>
    <source>
        <strain evidence="1">LMG 29321</strain>
    </source>
</reference>
<proteinExistence type="predicted"/>
<dbReference type="EMBL" id="FCOX02000069">
    <property type="protein sequence ID" value="SAL04817.1"/>
    <property type="molecule type" value="Genomic_DNA"/>
</dbReference>
<accession>A0A158EFY8</accession>
<sequence>MEIVVYTYAFLDVVELPTDAKRTISRILNAAT</sequence>
<evidence type="ECO:0000313" key="2">
    <source>
        <dbReference type="Proteomes" id="UP000071859"/>
    </source>
</evidence>
<name>A0A158EFY8_9BURK</name>
<comment type="caution">
    <text evidence="1">The sequence shown here is derived from an EMBL/GenBank/DDBJ whole genome shotgun (WGS) entry which is preliminary data.</text>
</comment>
<keyword evidence="2" id="KW-1185">Reference proteome</keyword>
<organism evidence="1 2">
    <name type="scientific">Caballeronia calidae</name>
    <dbReference type="NCBI Taxonomy" id="1777139"/>
    <lineage>
        <taxon>Bacteria</taxon>
        <taxon>Pseudomonadati</taxon>
        <taxon>Pseudomonadota</taxon>
        <taxon>Betaproteobacteria</taxon>
        <taxon>Burkholderiales</taxon>
        <taxon>Burkholderiaceae</taxon>
        <taxon>Caballeronia</taxon>
    </lineage>
</organism>
<dbReference type="AlphaFoldDB" id="A0A158EFY8"/>